<proteinExistence type="inferred from homology"/>
<dbReference type="GO" id="GO:0004555">
    <property type="term" value="F:alpha,alpha-trehalase activity"/>
    <property type="evidence" value="ECO:0007669"/>
    <property type="project" value="UniProtKB-EC"/>
</dbReference>
<comment type="similarity">
    <text evidence="1 4">Belongs to the glycosyl hydrolase 37 family.</text>
</comment>
<evidence type="ECO:0000256" key="1">
    <source>
        <dbReference type="ARBA" id="ARBA00005615"/>
    </source>
</evidence>
<dbReference type="EMBL" id="CP136894">
    <property type="protein sequence ID" value="WOL07523.1"/>
    <property type="molecule type" value="Genomic_DNA"/>
</dbReference>
<dbReference type="InterPro" id="IPR026960">
    <property type="entry name" value="RVT-Znf"/>
</dbReference>
<dbReference type="EC" id="3.2.1.28" evidence="4"/>
<reference evidence="6 7" key="1">
    <citation type="submission" date="2023-10" db="EMBL/GenBank/DDBJ databases">
        <title>Chromosome-scale genome assembly provides insights into flower coloration mechanisms of Canna indica.</title>
        <authorList>
            <person name="Li C."/>
        </authorList>
    </citation>
    <scope>NUCLEOTIDE SEQUENCE [LARGE SCALE GENOMIC DNA]</scope>
    <source>
        <tissue evidence="6">Flower</tissue>
    </source>
</reference>
<accession>A0AAQ3KID3</accession>
<dbReference type="Gene3D" id="1.50.10.10">
    <property type="match status" value="1"/>
</dbReference>
<dbReference type="InterPro" id="IPR001661">
    <property type="entry name" value="Glyco_hydro_37"/>
</dbReference>
<evidence type="ECO:0000313" key="7">
    <source>
        <dbReference type="Proteomes" id="UP001327560"/>
    </source>
</evidence>
<dbReference type="InterPro" id="IPR018232">
    <property type="entry name" value="Glyco_hydro_37_CS"/>
</dbReference>
<gene>
    <name evidence="6" type="ORF">Cni_G16266</name>
</gene>
<organism evidence="6 7">
    <name type="scientific">Canna indica</name>
    <name type="common">Indian-shot</name>
    <dbReference type="NCBI Taxonomy" id="4628"/>
    <lineage>
        <taxon>Eukaryota</taxon>
        <taxon>Viridiplantae</taxon>
        <taxon>Streptophyta</taxon>
        <taxon>Embryophyta</taxon>
        <taxon>Tracheophyta</taxon>
        <taxon>Spermatophyta</taxon>
        <taxon>Magnoliopsida</taxon>
        <taxon>Liliopsida</taxon>
        <taxon>Zingiberales</taxon>
        <taxon>Cannaceae</taxon>
        <taxon>Canna</taxon>
    </lineage>
</organism>
<evidence type="ECO:0000313" key="6">
    <source>
        <dbReference type="EMBL" id="WOL07523.1"/>
    </source>
</evidence>
<keyword evidence="2 4" id="KW-0378">Hydrolase</keyword>
<protein>
    <recommendedName>
        <fullName evidence="4">Trehalase</fullName>
        <ecNumber evidence="4">3.2.1.28</ecNumber>
    </recommendedName>
    <alternativeName>
        <fullName evidence="4">Alpha-trehalose glucohydrolase</fullName>
    </alternativeName>
</protein>
<dbReference type="GO" id="GO:0005993">
    <property type="term" value="P:trehalose catabolic process"/>
    <property type="evidence" value="ECO:0007669"/>
    <property type="project" value="TreeGrafter"/>
</dbReference>
<evidence type="ECO:0000256" key="3">
    <source>
        <dbReference type="ARBA" id="ARBA00023295"/>
    </source>
</evidence>
<dbReference type="PROSITE" id="PS00928">
    <property type="entry name" value="TREHALASE_2"/>
    <property type="match status" value="1"/>
</dbReference>
<dbReference type="PANTHER" id="PTHR23403:SF1">
    <property type="entry name" value="TREHALASE"/>
    <property type="match status" value="1"/>
</dbReference>
<dbReference type="InterPro" id="IPR008928">
    <property type="entry name" value="6-hairpin_glycosidase_sf"/>
</dbReference>
<dbReference type="Pfam" id="PF01204">
    <property type="entry name" value="Trehalase"/>
    <property type="match status" value="1"/>
</dbReference>
<dbReference type="PANTHER" id="PTHR23403">
    <property type="entry name" value="TREHALASE"/>
    <property type="match status" value="1"/>
</dbReference>
<dbReference type="Pfam" id="PF13966">
    <property type="entry name" value="zf-RVT"/>
    <property type="match status" value="1"/>
</dbReference>
<dbReference type="AlphaFoldDB" id="A0AAQ3KID3"/>
<keyword evidence="7" id="KW-1185">Reference proteome</keyword>
<evidence type="ECO:0000259" key="5">
    <source>
        <dbReference type="Pfam" id="PF13966"/>
    </source>
</evidence>
<sequence length="756" mass="84630">MVERGIRDIMVAKVWKCKGPLKMKIILWLVVKRRLQTKDRLIKHGCVDLDPKCIFCKILNETSSHLFGECLIISTGWSEFLGKVGKPAFNPISVCGFSRRNHRVKNLRTNFASAKATSISRSSIVESGDRRQSVNTQTFETNKGATTTNPHRCILRIRPLPKESRSGHMASSNAIPNSSASSYPILLLLFSVAWMSSSADAVRLTPTAPLVAFLERVQAAALSTLGPSSDFDPKLYVDLPLKSNLADTEAAFDALPRIAGVVPAADFDRFVNEYFGEAGSDMVYAAPVDFVPEPPGFLPKVEHSEVRAWALEVHALWKNLTRKVADEVRERPELHTLLPLPKPVVVPGSRFREVYYWDSYWSIRGLLASKMYETAKGIVRNLLSLVDIYGFVLNGARVYYTNRSQPPLLSGMVLEIYEKTGDLEFVKECLPLLLKEHKFWNSEIHKVDIQDSQGHMHSVYHYNAMWNKPRPESGTIDKESASKLPNAAQKRDFYHEVASTAESGWDFSSRWMRNSSDLTTLATTTIIPVDLNAFIYMMESSIAYFAKISGDSSTSETFLAASKSHLAAIQSIFWNSDMGQWLDYWLISKSKLEKFYKWEADHQNRNIFASNFIPLWIGAYGSDGQMAKKVLESFKKSGLLYPAGIATSLTNTGQQWDFPNGWAPLQHMIAEGLANSGIEEAKSLAEDIAVRWIRTNYDAYKKTGAMHEKYDVEACGGTGGGGEYIPQTGFGWSNGVVLAFLEDFGWPRDREIGCPS</sequence>
<evidence type="ECO:0000256" key="2">
    <source>
        <dbReference type="ARBA" id="ARBA00022801"/>
    </source>
</evidence>
<comment type="catalytic activity">
    <reaction evidence="4">
        <text>alpha,alpha-trehalose + H2O = alpha-D-glucose + beta-D-glucose</text>
        <dbReference type="Rhea" id="RHEA:32675"/>
        <dbReference type="ChEBI" id="CHEBI:15377"/>
        <dbReference type="ChEBI" id="CHEBI:15903"/>
        <dbReference type="ChEBI" id="CHEBI:16551"/>
        <dbReference type="ChEBI" id="CHEBI:17925"/>
        <dbReference type="EC" id="3.2.1.28"/>
    </reaction>
</comment>
<evidence type="ECO:0000256" key="4">
    <source>
        <dbReference type="RuleBase" id="RU361180"/>
    </source>
</evidence>
<name>A0AAQ3KID3_9LILI</name>
<dbReference type="InterPro" id="IPR012341">
    <property type="entry name" value="6hp_glycosidase-like_sf"/>
</dbReference>
<keyword evidence="3 4" id="KW-0326">Glycosidase</keyword>
<dbReference type="SUPFAM" id="SSF48208">
    <property type="entry name" value="Six-hairpin glycosidases"/>
    <property type="match status" value="1"/>
</dbReference>
<dbReference type="Proteomes" id="UP001327560">
    <property type="component" value="Chromosome 5"/>
</dbReference>
<dbReference type="PRINTS" id="PR00744">
    <property type="entry name" value="GLHYDRLASE37"/>
</dbReference>
<feature type="domain" description="Reverse transcriptase zinc-binding" evidence="5">
    <location>
        <begin position="8"/>
        <end position="77"/>
    </location>
</feature>